<organism evidence="3 4">
    <name type="scientific">Plastoroseomonas hellenica</name>
    <dbReference type="NCBI Taxonomy" id="2687306"/>
    <lineage>
        <taxon>Bacteria</taxon>
        <taxon>Pseudomonadati</taxon>
        <taxon>Pseudomonadota</taxon>
        <taxon>Alphaproteobacteria</taxon>
        <taxon>Acetobacterales</taxon>
        <taxon>Acetobacteraceae</taxon>
        <taxon>Plastoroseomonas</taxon>
    </lineage>
</organism>
<dbReference type="EMBL" id="JAAGBB010000014">
    <property type="protein sequence ID" value="MBR0665280.1"/>
    <property type="molecule type" value="Genomic_DNA"/>
</dbReference>
<evidence type="ECO:0000313" key="4">
    <source>
        <dbReference type="Proteomes" id="UP001196870"/>
    </source>
</evidence>
<dbReference type="SUPFAM" id="SSF55166">
    <property type="entry name" value="Hedgehog/DD-peptidase"/>
    <property type="match status" value="1"/>
</dbReference>
<dbReference type="Proteomes" id="UP001196870">
    <property type="component" value="Unassembled WGS sequence"/>
</dbReference>
<feature type="domain" description="Peptidase M15A C-terminal" evidence="2">
    <location>
        <begin position="21"/>
        <end position="121"/>
    </location>
</feature>
<evidence type="ECO:0000256" key="1">
    <source>
        <dbReference type="SAM" id="MobiDB-lite"/>
    </source>
</evidence>
<feature type="region of interest" description="Disordered" evidence="1">
    <location>
        <begin position="180"/>
        <end position="200"/>
    </location>
</feature>
<gene>
    <name evidence="3" type="ORF">GXW71_13030</name>
</gene>
<dbReference type="InterPro" id="IPR013230">
    <property type="entry name" value="Peptidase_M15A_C"/>
</dbReference>
<dbReference type="Gene3D" id="3.30.1380.10">
    <property type="match status" value="1"/>
</dbReference>
<proteinExistence type="predicted"/>
<name>A0ABS5EZD5_9PROT</name>
<reference evidence="4" key="1">
    <citation type="journal article" date="2021" name="Syst. Appl. Microbiol.">
        <title>Roseomonas hellenica sp. nov., isolated from roots of wild-growing Alkanna tinctoria.</title>
        <authorList>
            <person name="Rat A."/>
            <person name="Naranjo H.D."/>
            <person name="Lebbe L."/>
            <person name="Cnockaert M."/>
            <person name="Krigas N."/>
            <person name="Grigoriadou K."/>
            <person name="Maloupa E."/>
            <person name="Willems A."/>
        </authorList>
    </citation>
    <scope>NUCLEOTIDE SEQUENCE [LARGE SCALE GENOMIC DNA]</scope>
    <source>
        <strain evidence="4">LMG 31523</strain>
    </source>
</reference>
<comment type="caution">
    <text evidence="3">The sequence shown here is derived from an EMBL/GenBank/DDBJ whole genome shotgun (WGS) entry which is preliminary data.</text>
</comment>
<keyword evidence="4" id="KW-1185">Reference proteome</keyword>
<accession>A0ABS5EZD5</accession>
<dbReference type="InterPro" id="IPR009045">
    <property type="entry name" value="Zn_M74/Hedgehog-like"/>
</dbReference>
<sequence>MSGSFNETKFAAFIANINLQHFGYEELLVGRYKADNGPPPEHLWDNIVPTIVVLDALREEYKASIKLISVYRTEAYNDPTKHPGRAPTSTHQAFSAVDFQVDGVKPDNVRAKLREWECCKVFWSGYEFKRVDAKLSTGKVIKMGPMWKMRPAGAYWGVEFQFRGYVKSYGASFTHLDTRGLTNSSPGDTHHGEGADEWAG</sequence>
<evidence type="ECO:0000313" key="3">
    <source>
        <dbReference type="EMBL" id="MBR0665280.1"/>
    </source>
</evidence>
<protein>
    <recommendedName>
        <fullName evidence="2">Peptidase M15A C-terminal domain-containing protein</fullName>
    </recommendedName>
</protein>
<evidence type="ECO:0000259" key="2">
    <source>
        <dbReference type="Pfam" id="PF08291"/>
    </source>
</evidence>
<dbReference type="RefSeq" id="WP_211852952.1">
    <property type="nucleotide sequence ID" value="NZ_JAAGBB010000014.1"/>
</dbReference>
<dbReference type="Pfam" id="PF08291">
    <property type="entry name" value="Peptidase_M15_3"/>
    <property type="match status" value="1"/>
</dbReference>